<keyword evidence="1" id="KW-0732">Signal</keyword>
<organism evidence="2 3">
    <name type="scientific">Paralvinella palmiformis</name>
    <dbReference type="NCBI Taxonomy" id="53620"/>
    <lineage>
        <taxon>Eukaryota</taxon>
        <taxon>Metazoa</taxon>
        <taxon>Spiralia</taxon>
        <taxon>Lophotrochozoa</taxon>
        <taxon>Annelida</taxon>
        <taxon>Polychaeta</taxon>
        <taxon>Sedentaria</taxon>
        <taxon>Canalipalpata</taxon>
        <taxon>Terebellida</taxon>
        <taxon>Terebelliformia</taxon>
        <taxon>Alvinellidae</taxon>
        <taxon>Paralvinella</taxon>
    </lineage>
</organism>
<dbReference type="PANTHER" id="PTHR31389:SF4">
    <property type="entry name" value="LD39211P"/>
    <property type="match status" value="1"/>
</dbReference>
<dbReference type="Pfam" id="PF07801">
    <property type="entry name" value="DUF1647"/>
    <property type="match status" value="1"/>
</dbReference>
<evidence type="ECO:0000313" key="3">
    <source>
        <dbReference type="Proteomes" id="UP001208570"/>
    </source>
</evidence>
<dbReference type="PANTHER" id="PTHR31389">
    <property type="entry name" value="LD39211P"/>
    <property type="match status" value="1"/>
</dbReference>
<dbReference type="AlphaFoldDB" id="A0AAD9K135"/>
<name>A0AAD9K135_9ANNE</name>
<feature type="signal peptide" evidence="1">
    <location>
        <begin position="1"/>
        <end position="23"/>
    </location>
</feature>
<evidence type="ECO:0000256" key="1">
    <source>
        <dbReference type="SAM" id="SignalP"/>
    </source>
</evidence>
<sequence>MKLRRRLTMVILFFLLAVWSGKREIVAFLEPEYLAEETAPGNLTSVVNAPNRTTAINNDSNTEVNVNRTEREPYRYKPPQLAQVKELGKPFNVSEEITEEVNDLTNHFVELNHRTASKFVILTAASRNHFNESRDCVASAQFYFPGKVIVYYDLGLTESQVEKVQKWKNVEYKTFNFDKYPEHLNRSLHTCVWKAFIIMDVLKRYGGVFWMDASIRLQSNNFTKVFRYAVASDGLVFFRSTGISNYAVTHPTMYEFLPTLQSLQKKTAMHCGCIILVYNTRSIFHNVLRWWLLCAAEEKCIVPIPRTACNLSKESPMETFANCHRFEQSCVNVLVSNYHGYNASIYSVPNQGLISVERWPTNHFKIQTV</sequence>
<comment type="caution">
    <text evidence="2">The sequence shown here is derived from an EMBL/GenBank/DDBJ whole genome shotgun (WGS) entry which is preliminary data.</text>
</comment>
<dbReference type="Proteomes" id="UP001208570">
    <property type="component" value="Unassembled WGS sequence"/>
</dbReference>
<reference evidence="2" key="1">
    <citation type="journal article" date="2023" name="Mol. Biol. Evol.">
        <title>Third-Generation Sequencing Reveals the Adaptive Role of the Epigenome in Three Deep-Sea Polychaetes.</title>
        <authorList>
            <person name="Perez M."/>
            <person name="Aroh O."/>
            <person name="Sun Y."/>
            <person name="Lan Y."/>
            <person name="Juniper S.K."/>
            <person name="Young C.R."/>
            <person name="Angers B."/>
            <person name="Qian P.Y."/>
        </authorList>
    </citation>
    <scope>NUCLEOTIDE SEQUENCE</scope>
    <source>
        <strain evidence="2">P08H-3</strain>
    </source>
</reference>
<dbReference type="EMBL" id="JAODUP010000091">
    <property type="protein sequence ID" value="KAK2162809.1"/>
    <property type="molecule type" value="Genomic_DNA"/>
</dbReference>
<proteinExistence type="predicted"/>
<accession>A0AAD9K135</accession>
<dbReference type="InterPro" id="IPR012444">
    <property type="entry name" value="DUF1647"/>
</dbReference>
<evidence type="ECO:0000313" key="2">
    <source>
        <dbReference type="EMBL" id="KAK2162809.1"/>
    </source>
</evidence>
<keyword evidence="3" id="KW-1185">Reference proteome</keyword>
<feature type="chain" id="PRO_5042220404" evidence="1">
    <location>
        <begin position="24"/>
        <end position="369"/>
    </location>
</feature>
<gene>
    <name evidence="2" type="ORF">LSH36_91g05004</name>
</gene>
<protein>
    <submittedName>
        <fullName evidence="2">Uncharacterized protein</fullName>
    </submittedName>
</protein>